<reference evidence="5 6" key="1">
    <citation type="submission" date="2018-10" db="EMBL/GenBank/DDBJ databases">
        <title>Natronolimnobius sp. XQ-INN 246 isolated from Inner Mongolia Autonomous Region of China.</title>
        <authorList>
            <person name="Xue Q."/>
        </authorList>
    </citation>
    <scope>NUCLEOTIDE SEQUENCE [LARGE SCALE GENOMIC DNA]</scope>
    <source>
        <strain evidence="5 6">XQ-INN 246</strain>
    </source>
</reference>
<dbReference type="PIRSF" id="PIRSF001112">
    <property type="entry name" value="Epoxide_hydrolase"/>
    <property type="match status" value="1"/>
</dbReference>
<evidence type="ECO:0000256" key="3">
    <source>
        <dbReference type="ARBA" id="ARBA00022801"/>
    </source>
</evidence>
<feature type="domain" description="Epoxide hydrolase N-terminal" evidence="4">
    <location>
        <begin position="9"/>
        <end position="114"/>
    </location>
</feature>
<proteinExistence type="inferred from homology"/>
<dbReference type="PRINTS" id="PR00412">
    <property type="entry name" value="EPOXHYDRLASE"/>
</dbReference>
<dbReference type="InterPro" id="IPR000639">
    <property type="entry name" value="Epox_hydrolase-like"/>
</dbReference>
<dbReference type="Pfam" id="PF06441">
    <property type="entry name" value="EHN"/>
    <property type="match status" value="1"/>
</dbReference>
<dbReference type="InterPro" id="IPR010497">
    <property type="entry name" value="Epoxide_hydro_N"/>
</dbReference>
<keyword evidence="6" id="KW-1185">Reference proteome</keyword>
<gene>
    <name evidence="5" type="ORF">D8Y22_17805</name>
</gene>
<accession>A0A4V3VL02</accession>
<dbReference type="InterPro" id="IPR016292">
    <property type="entry name" value="Epoxide_hydrolase"/>
</dbReference>
<comment type="similarity">
    <text evidence="1">Belongs to the peptidase S33 family.</text>
</comment>
<evidence type="ECO:0000256" key="1">
    <source>
        <dbReference type="ARBA" id="ARBA00010088"/>
    </source>
</evidence>
<dbReference type="RefSeq" id="WP_141466015.1">
    <property type="nucleotide sequence ID" value="NZ_RBZW01000058.1"/>
</dbReference>
<protein>
    <submittedName>
        <fullName evidence="5">Epoxide hydrolase</fullName>
    </submittedName>
</protein>
<comment type="caution">
    <text evidence="5">The sequence shown here is derived from an EMBL/GenBank/DDBJ whole genome shotgun (WGS) entry which is preliminary data.</text>
</comment>
<dbReference type="SUPFAM" id="SSF53474">
    <property type="entry name" value="alpha/beta-Hydrolases"/>
    <property type="match status" value="1"/>
</dbReference>
<dbReference type="EMBL" id="RBZW01000058">
    <property type="protein sequence ID" value="THE63667.1"/>
    <property type="molecule type" value="Genomic_DNA"/>
</dbReference>
<evidence type="ECO:0000256" key="2">
    <source>
        <dbReference type="ARBA" id="ARBA00022797"/>
    </source>
</evidence>
<keyword evidence="3 5" id="KW-0378">Hydrolase</keyword>
<dbReference type="OrthoDB" id="271132at2157"/>
<evidence type="ECO:0000259" key="4">
    <source>
        <dbReference type="Pfam" id="PF06441"/>
    </source>
</evidence>
<dbReference type="InterPro" id="IPR029058">
    <property type="entry name" value="AB_hydrolase_fold"/>
</dbReference>
<dbReference type="AlphaFoldDB" id="A0A4V3VL02"/>
<dbReference type="GO" id="GO:0004301">
    <property type="term" value="F:epoxide hydrolase activity"/>
    <property type="evidence" value="ECO:0007669"/>
    <property type="project" value="TreeGrafter"/>
</dbReference>
<dbReference type="Proteomes" id="UP000318864">
    <property type="component" value="Unassembled WGS sequence"/>
</dbReference>
<dbReference type="Gene3D" id="3.40.50.1820">
    <property type="entry name" value="alpha/beta hydrolase"/>
    <property type="match status" value="1"/>
</dbReference>
<dbReference type="PANTHER" id="PTHR21661:SF35">
    <property type="entry name" value="EPOXIDE HYDROLASE"/>
    <property type="match status" value="1"/>
</dbReference>
<dbReference type="GO" id="GO:0097176">
    <property type="term" value="P:epoxide metabolic process"/>
    <property type="evidence" value="ECO:0007669"/>
    <property type="project" value="TreeGrafter"/>
</dbReference>
<evidence type="ECO:0000313" key="6">
    <source>
        <dbReference type="Proteomes" id="UP000318864"/>
    </source>
</evidence>
<sequence>MSSETETEIQPFDVTVSRDAIEDLQRRLDEARWPDQLPEAGWQYGTDRNHLRELCDYWRTEYDWGTLEDRLGRFDQYVTTIDGQQLHFYHVQSPEPDAKPLLLSHGWPGSVAEFLDVLGPLTDPAAYGGDPADAFHVVAPSLPGFGFSGPTRESGWGVRRIAETFATLMDRLGYESYFAQGGDWGSLITAILGARYPERLEAIHMNMLFVKPSSLADPMEGLSEQGKADYQETKTFRERETAYQEIQGTKPQTLAYGLNDSPIGLAGWIVEKFHGWSDCGDDLESSFDRDRLLDNLSVYWLTETINASMRLYYETDTGAAIPESVDVPTGHARYPAEITKTPRAWAEAVYDITYWEDQPEGGHFAAMEVPNLFVDDVRSFFRTVR</sequence>
<keyword evidence="2" id="KW-0058">Aromatic hydrocarbons catabolism</keyword>
<organism evidence="5 6">
    <name type="scientific">Salinadaptatus halalkaliphilus</name>
    <dbReference type="NCBI Taxonomy" id="2419781"/>
    <lineage>
        <taxon>Archaea</taxon>
        <taxon>Methanobacteriati</taxon>
        <taxon>Methanobacteriota</taxon>
        <taxon>Stenosarchaea group</taxon>
        <taxon>Halobacteria</taxon>
        <taxon>Halobacteriales</taxon>
        <taxon>Natrialbaceae</taxon>
        <taxon>Salinadaptatus</taxon>
    </lineage>
</organism>
<name>A0A4V3VL02_9EURY</name>
<dbReference type="PANTHER" id="PTHR21661">
    <property type="entry name" value="EPOXIDE HYDROLASE 1-RELATED"/>
    <property type="match status" value="1"/>
</dbReference>
<evidence type="ECO:0000313" key="5">
    <source>
        <dbReference type="EMBL" id="THE63667.1"/>
    </source>
</evidence>